<organism evidence="1 2">
    <name type="scientific">Polynucleobacter paneuropaeus</name>
    <dbReference type="NCBI Taxonomy" id="2527775"/>
    <lineage>
        <taxon>Bacteria</taxon>
        <taxon>Pseudomonadati</taxon>
        <taxon>Pseudomonadota</taxon>
        <taxon>Betaproteobacteria</taxon>
        <taxon>Burkholderiales</taxon>
        <taxon>Burkholderiaceae</taxon>
        <taxon>Polynucleobacter</taxon>
    </lineage>
</organism>
<sequence length="279" mass="32740">MLKSIDVCINVYGKPWQTLCTLKSLIKYSGQHIDKIYLIKERDQPYNSNIDFIFKFLNNLIIYTPIKHQFWSTSTNLANEKERFTIRYQYGIEKSDKKYLFLTHNDVLYSGDILSDMLSKAEGMAGVGEIGQCWNCPANLIGVCNGEKFYEWSPTYNEIINLPLPYLRTTKELIDKSYPKPLPECRLNEWACLLDRDMMLKEQNLLDKNSIFGLTNTVDIGCAWFKYMSIKNYRFSHYNKNYVHGYWASNAGHPTLIDEAKYRLSEEEAMKYFYTHFSA</sequence>
<comment type="caution">
    <text evidence="1">The sequence shown here is derived from an EMBL/GenBank/DDBJ whole genome shotgun (WGS) entry which is preliminary data.</text>
</comment>
<evidence type="ECO:0000313" key="2">
    <source>
        <dbReference type="Proteomes" id="UP000251072"/>
    </source>
</evidence>
<dbReference type="RefSeq" id="WP_112237345.1">
    <property type="nucleotide sequence ID" value="NZ_QMCH01000002.1"/>
</dbReference>
<reference evidence="1 2" key="1">
    <citation type="submission" date="2018-06" db="EMBL/GenBank/DDBJ databases">
        <title>Genome of strain Polynucleobacter sp. FUKU-NW-11.</title>
        <authorList>
            <person name="Hahn M.W."/>
        </authorList>
    </citation>
    <scope>NUCLEOTIDE SEQUENCE [LARGE SCALE GENOMIC DNA]</scope>
    <source>
        <strain evidence="2">FUKU-NW11</strain>
    </source>
</reference>
<proteinExistence type="predicted"/>
<gene>
    <name evidence="1" type="ORF">DP176_02975</name>
</gene>
<protein>
    <submittedName>
        <fullName evidence="1">Uncharacterized protein</fullName>
    </submittedName>
</protein>
<accession>A0ABX9FA87</accession>
<dbReference type="EMBL" id="QMCH01000002">
    <property type="protein sequence ID" value="RAZ42808.1"/>
    <property type="molecule type" value="Genomic_DNA"/>
</dbReference>
<keyword evidence="2" id="KW-1185">Reference proteome</keyword>
<dbReference type="Proteomes" id="UP000251072">
    <property type="component" value="Unassembled WGS sequence"/>
</dbReference>
<evidence type="ECO:0000313" key="1">
    <source>
        <dbReference type="EMBL" id="RAZ42808.1"/>
    </source>
</evidence>
<name>A0ABX9FA87_9BURK</name>